<protein>
    <submittedName>
        <fullName evidence="1">Uncharacterized protein</fullName>
    </submittedName>
</protein>
<dbReference type="OrthoDB" id="3537448at2"/>
<dbReference type="AlphaFoldDB" id="A0A171DFW3"/>
<dbReference type="STRING" id="161355.PS9374_03949"/>
<gene>
    <name evidence="1" type="ORF">PS9374_03949</name>
</gene>
<organism evidence="1 2">
    <name type="scientific">Planomonospora sphaerica</name>
    <dbReference type="NCBI Taxonomy" id="161355"/>
    <lineage>
        <taxon>Bacteria</taxon>
        <taxon>Bacillati</taxon>
        <taxon>Actinomycetota</taxon>
        <taxon>Actinomycetes</taxon>
        <taxon>Streptosporangiales</taxon>
        <taxon>Streptosporangiaceae</taxon>
        <taxon>Planomonospora</taxon>
    </lineage>
</organism>
<reference evidence="2" key="2">
    <citation type="submission" date="2016-04" db="EMBL/GenBank/DDBJ databases">
        <title>Planomonospora sphaerica JCM9374 whole genome shotgun sequence.</title>
        <authorList>
            <person name="Suzuki T."/>
            <person name="Dohra H."/>
            <person name="Kodani S."/>
        </authorList>
    </citation>
    <scope>NUCLEOTIDE SEQUENCE [LARGE SCALE GENOMIC DNA]</scope>
    <source>
        <strain evidence="2">JCM 9374</strain>
    </source>
</reference>
<evidence type="ECO:0000313" key="2">
    <source>
        <dbReference type="Proteomes" id="UP000077701"/>
    </source>
</evidence>
<keyword evidence="2" id="KW-1185">Reference proteome</keyword>
<reference evidence="1 2" key="1">
    <citation type="journal article" date="2016" name="Genome Announc.">
        <title>Draft Genome Sequence of Planomonospora sphaerica JCM9374, a Rare Actinomycete.</title>
        <authorList>
            <person name="Dohra H."/>
            <person name="Suzuki T."/>
            <person name="Inoue Y."/>
            <person name="Kodani S."/>
        </authorList>
    </citation>
    <scope>NUCLEOTIDE SEQUENCE [LARGE SCALE GENOMIC DNA]</scope>
    <source>
        <strain evidence="1 2">JCM 9374</strain>
    </source>
</reference>
<sequence length="105" mass="11153">MSRTESLAGYLRAQARKKLDRVEPRDGGRNARSALALLDATAYVEALGEDDPLLAALADAGCFGPGGGGEFRPDEEVARIVRFWEAGEPRQLLAAIRSALQGSPA</sequence>
<evidence type="ECO:0000313" key="1">
    <source>
        <dbReference type="EMBL" id="GAT68287.1"/>
    </source>
</evidence>
<comment type="caution">
    <text evidence="1">The sequence shown here is derived from an EMBL/GenBank/DDBJ whole genome shotgun (WGS) entry which is preliminary data.</text>
</comment>
<dbReference type="RefSeq" id="WP_068898686.1">
    <property type="nucleotide sequence ID" value="NZ_BDCX01000009.1"/>
</dbReference>
<name>A0A171DFW3_9ACTN</name>
<proteinExistence type="predicted"/>
<accession>A0A171DFW3</accession>
<dbReference type="EMBL" id="BDCX01000009">
    <property type="protein sequence ID" value="GAT68287.1"/>
    <property type="molecule type" value="Genomic_DNA"/>
</dbReference>
<dbReference type="Proteomes" id="UP000077701">
    <property type="component" value="Unassembled WGS sequence"/>
</dbReference>